<sequence length="337" mass="38553">MQRPRPEINGQKITHEYLESLFEEECEWAFRFIQHEVAAIIKAMDIPDPFITRDGHRFSSLEAFCLLCARLRMGEDQYSLSTKYGRSQAAISQITNELAVWMEWRWEHLLGWDEDGIMHPNRLLEYAAAFHGFGVPSATIIALIDVTIRATCRPSFLQELAYTGYKKVHGMKFQALTVPNGLVAHLAGPYRAPQNDMGIYAESKLEQMMLEKAIQPGSSPEDPPERRYFQIYGDSAYGLSPVMISPYMAIGELTPAQKEWNKAMGQVRISVEHSFGLVSQQWPFMNCVQKQKIWGTRCGTFYKVAVLLTNAKSCLRPNQTAVRYNCMPPSLEEYFHH</sequence>
<dbReference type="InterPro" id="IPR027806">
    <property type="entry name" value="HARBI1_dom"/>
</dbReference>
<keyword evidence="5" id="KW-1185">Reference proteome</keyword>
<gene>
    <name evidence="4" type="ORF">M422DRAFT_189712</name>
</gene>
<dbReference type="Proteomes" id="UP000054279">
    <property type="component" value="Unassembled WGS sequence"/>
</dbReference>
<dbReference type="EMBL" id="KN837305">
    <property type="protein sequence ID" value="KIJ28468.1"/>
    <property type="molecule type" value="Genomic_DNA"/>
</dbReference>
<dbReference type="Pfam" id="PF13359">
    <property type="entry name" value="DDE_Tnp_4"/>
    <property type="match status" value="1"/>
</dbReference>
<keyword evidence="2" id="KW-0479">Metal-binding</keyword>
<evidence type="ECO:0000256" key="2">
    <source>
        <dbReference type="ARBA" id="ARBA00022723"/>
    </source>
</evidence>
<dbReference type="OrthoDB" id="5945905at2759"/>
<accession>A0A0C9TGD6</accession>
<evidence type="ECO:0000313" key="4">
    <source>
        <dbReference type="EMBL" id="KIJ28468.1"/>
    </source>
</evidence>
<evidence type="ECO:0000256" key="1">
    <source>
        <dbReference type="ARBA" id="ARBA00001968"/>
    </source>
</evidence>
<proteinExistence type="predicted"/>
<evidence type="ECO:0000259" key="3">
    <source>
        <dbReference type="Pfam" id="PF13359"/>
    </source>
</evidence>
<comment type="cofactor">
    <cofactor evidence="1">
        <name>a divalent metal cation</name>
        <dbReference type="ChEBI" id="CHEBI:60240"/>
    </cofactor>
</comment>
<dbReference type="HOGENOM" id="CLU_059042_0_0_1"/>
<dbReference type="GO" id="GO:0046872">
    <property type="term" value="F:metal ion binding"/>
    <property type="evidence" value="ECO:0007669"/>
    <property type="project" value="UniProtKB-KW"/>
</dbReference>
<name>A0A0C9TGD6_SPHS4</name>
<organism evidence="4 5">
    <name type="scientific">Sphaerobolus stellatus (strain SS14)</name>
    <dbReference type="NCBI Taxonomy" id="990650"/>
    <lineage>
        <taxon>Eukaryota</taxon>
        <taxon>Fungi</taxon>
        <taxon>Dikarya</taxon>
        <taxon>Basidiomycota</taxon>
        <taxon>Agaricomycotina</taxon>
        <taxon>Agaricomycetes</taxon>
        <taxon>Phallomycetidae</taxon>
        <taxon>Geastrales</taxon>
        <taxon>Sphaerobolaceae</taxon>
        <taxon>Sphaerobolus</taxon>
    </lineage>
</organism>
<dbReference type="AlphaFoldDB" id="A0A0C9TGD6"/>
<feature type="domain" description="DDE Tnp4" evidence="3">
    <location>
        <begin position="150"/>
        <end position="310"/>
    </location>
</feature>
<evidence type="ECO:0000313" key="5">
    <source>
        <dbReference type="Proteomes" id="UP000054279"/>
    </source>
</evidence>
<protein>
    <recommendedName>
        <fullName evidence="3">DDE Tnp4 domain-containing protein</fullName>
    </recommendedName>
</protein>
<reference evidence="4 5" key="1">
    <citation type="submission" date="2014-06" db="EMBL/GenBank/DDBJ databases">
        <title>Evolutionary Origins and Diversification of the Mycorrhizal Mutualists.</title>
        <authorList>
            <consortium name="DOE Joint Genome Institute"/>
            <consortium name="Mycorrhizal Genomics Consortium"/>
            <person name="Kohler A."/>
            <person name="Kuo A."/>
            <person name="Nagy L.G."/>
            <person name="Floudas D."/>
            <person name="Copeland A."/>
            <person name="Barry K.W."/>
            <person name="Cichocki N."/>
            <person name="Veneault-Fourrey C."/>
            <person name="LaButti K."/>
            <person name="Lindquist E.A."/>
            <person name="Lipzen A."/>
            <person name="Lundell T."/>
            <person name="Morin E."/>
            <person name="Murat C."/>
            <person name="Riley R."/>
            <person name="Ohm R."/>
            <person name="Sun H."/>
            <person name="Tunlid A."/>
            <person name="Henrissat B."/>
            <person name="Grigoriev I.V."/>
            <person name="Hibbett D.S."/>
            <person name="Martin F."/>
        </authorList>
    </citation>
    <scope>NUCLEOTIDE SEQUENCE [LARGE SCALE GENOMIC DNA]</scope>
    <source>
        <strain evidence="4 5">SS14</strain>
    </source>
</reference>